<protein>
    <submittedName>
        <fullName evidence="2">T9SS type A sorting domain-containing protein</fullName>
    </submittedName>
</protein>
<feature type="chain" id="PRO_5047217805" evidence="1">
    <location>
        <begin position="28"/>
        <end position="584"/>
    </location>
</feature>
<evidence type="ECO:0000313" key="3">
    <source>
        <dbReference type="Proteomes" id="UP001167796"/>
    </source>
</evidence>
<dbReference type="InterPro" id="IPR011047">
    <property type="entry name" value="Quinoprotein_ADH-like_sf"/>
</dbReference>
<dbReference type="Proteomes" id="UP001167796">
    <property type="component" value="Unassembled WGS sequence"/>
</dbReference>
<feature type="signal peptide" evidence="1">
    <location>
        <begin position="1"/>
        <end position="27"/>
    </location>
</feature>
<proteinExistence type="predicted"/>
<comment type="caution">
    <text evidence="2">The sequence shown here is derived from an EMBL/GenBank/DDBJ whole genome shotgun (WGS) entry which is preliminary data.</text>
</comment>
<organism evidence="2 3">
    <name type="scientific">Hymenobacter mellowenesis</name>
    <dbReference type="NCBI Taxonomy" id="3063995"/>
    <lineage>
        <taxon>Bacteria</taxon>
        <taxon>Pseudomonadati</taxon>
        <taxon>Bacteroidota</taxon>
        <taxon>Cytophagia</taxon>
        <taxon>Cytophagales</taxon>
        <taxon>Hymenobacteraceae</taxon>
        <taxon>Hymenobacter</taxon>
    </lineage>
</organism>
<dbReference type="InterPro" id="IPR052918">
    <property type="entry name" value="Motility_Chemotaxis_Reg"/>
</dbReference>
<dbReference type="PANTHER" id="PTHR35580:SF1">
    <property type="entry name" value="PHYTASE-LIKE DOMAIN-CONTAINING PROTEIN"/>
    <property type="match status" value="1"/>
</dbReference>
<dbReference type="SUPFAM" id="SSF50998">
    <property type="entry name" value="Quinoprotein alcohol dehydrogenase-like"/>
    <property type="match status" value="1"/>
</dbReference>
<dbReference type="RefSeq" id="WP_305013237.1">
    <property type="nucleotide sequence ID" value="NZ_JAUQSX010000011.1"/>
</dbReference>
<accession>A0ABT9AGS6</accession>
<evidence type="ECO:0000256" key="1">
    <source>
        <dbReference type="SAM" id="SignalP"/>
    </source>
</evidence>
<dbReference type="EMBL" id="JAUQSX010000011">
    <property type="protein sequence ID" value="MDO7848567.1"/>
    <property type="molecule type" value="Genomic_DNA"/>
</dbReference>
<evidence type="ECO:0000313" key="2">
    <source>
        <dbReference type="EMBL" id="MDO7848567.1"/>
    </source>
</evidence>
<gene>
    <name evidence="2" type="ORF">Q5H92_19525</name>
</gene>
<dbReference type="PANTHER" id="PTHR35580">
    <property type="entry name" value="CELL SURFACE GLYCOPROTEIN (S-LAYER PROTEIN)-LIKE PROTEIN"/>
    <property type="match status" value="1"/>
</dbReference>
<keyword evidence="1" id="KW-0732">Signal</keyword>
<name>A0ABT9AGS6_9BACT</name>
<keyword evidence="3" id="KW-1185">Reference proteome</keyword>
<dbReference type="SUPFAM" id="SSF101898">
    <property type="entry name" value="NHL repeat"/>
    <property type="match status" value="1"/>
</dbReference>
<sequence length="584" mass="59405">MNPFYFYFLRGSLTLCLLLALANSTRAQVPVFDQAGGCGVGTTPSSSRVNMVTADAQGNTYVVGQFNGSVRFGATTLTETGFNDAFVAKRDASGAWLWASGGGGGESDQFTDVAVDAQGQVYAVGSFAQGSRNVPVTATFGGFTITSAGYSDVLVAKLDGATGAWLWVQQAGFGNANDGRDFGRAVAPDGAGGVLVAGTFDGPALRVGATVLQNVGRGTDLFVARLDAATGAWGWAVSTGHGTVADLAADAQGNAYLTGDFGSGIAFSALFPLTQQSGSYIAKIDRLGNWQWARNLTATPGTGTFPGGAGFTYCAGLATDNAGHLYACGKFSGGTAAFGATTLTNTSGTYWPGPSAPGTFQLGDAFVGRLDAATGGWQWAVRAGSGPDDEFLSQLAVRGNRVYAAGTFGREPVTGTPSAAGSTFGTTALVSTGNEDIVVVALDTAGAPQWALRAGGGYQDAVTGLVLDANNRLHLAGTCGGAQFGPFTVTTLAYLARLSGAPLAARPLAGQAPFALYPNPARSTVTVEGLAPGQPVQLLDALGRRMAGGHMPSHGPLHLVLPPALPPGMYVVRNGSQAHRLLVE</sequence>
<reference evidence="2" key="1">
    <citation type="submission" date="2023-07" db="EMBL/GenBank/DDBJ databases">
        <authorList>
            <person name="Kim M.K."/>
        </authorList>
    </citation>
    <scope>NUCLEOTIDE SEQUENCE</scope>
    <source>
        <strain evidence="2">M29</strain>
    </source>
</reference>